<evidence type="ECO:0000256" key="1">
    <source>
        <dbReference type="SAM" id="MobiDB-lite"/>
    </source>
</evidence>
<dbReference type="EMBL" id="GBRH01226722">
    <property type="protein sequence ID" value="JAD71173.1"/>
    <property type="molecule type" value="Transcribed_RNA"/>
</dbReference>
<sequence>MVQGSGEERQYQASGKLIQTSKLGPI</sequence>
<evidence type="ECO:0000313" key="2">
    <source>
        <dbReference type="EMBL" id="JAD71173.1"/>
    </source>
</evidence>
<dbReference type="AlphaFoldDB" id="A0A0A9C9Q1"/>
<feature type="compositionally biased region" description="Basic and acidic residues" evidence="1">
    <location>
        <begin position="1"/>
        <end position="10"/>
    </location>
</feature>
<feature type="compositionally biased region" description="Polar residues" evidence="1">
    <location>
        <begin position="11"/>
        <end position="26"/>
    </location>
</feature>
<organism evidence="2">
    <name type="scientific">Arundo donax</name>
    <name type="common">Giant reed</name>
    <name type="synonym">Donax arundinaceus</name>
    <dbReference type="NCBI Taxonomy" id="35708"/>
    <lineage>
        <taxon>Eukaryota</taxon>
        <taxon>Viridiplantae</taxon>
        <taxon>Streptophyta</taxon>
        <taxon>Embryophyta</taxon>
        <taxon>Tracheophyta</taxon>
        <taxon>Spermatophyta</taxon>
        <taxon>Magnoliopsida</taxon>
        <taxon>Liliopsida</taxon>
        <taxon>Poales</taxon>
        <taxon>Poaceae</taxon>
        <taxon>PACMAD clade</taxon>
        <taxon>Arundinoideae</taxon>
        <taxon>Arundineae</taxon>
        <taxon>Arundo</taxon>
    </lineage>
</organism>
<reference evidence="2" key="2">
    <citation type="journal article" date="2015" name="Data Brief">
        <title>Shoot transcriptome of the giant reed, Arundo donax.</title>
        <authorList>
            <person name="Barrero R.A."/>
            <person name="Guerrero F.D."/>
            <person name="Moolhuijzen P."/>
            <person name="Goolsby J.A."/>
            <person name="Tidwell J."/>
            <person name="Bellgard S.E."/>
            <person name="Bellgard M.I."/>
        </authorList>
    </citation>
    <scope>NUCLEOTIDE SEQUENCE</scope>
    <source>
        <tissue evidence="2">Shoot tissue taken approximately 20 cm above the soil surface</tissue>
    </source>
</reference>
<reference evidence="2" key="1">
    <citation type="submission" date="2014-09" db="EMBL/GenBank/DDBJ databases">
        <authorList>
            <person name="Magalhaes I.L.F."/>
            <person name="Oliveira U."/>
            <person name="Santos F.R."/>
            <person name="Vidigal T.H.D.A."/>
            <person name="Brescovit A.D."/>
            <person name="Santos A.J."/>
        </authorList>
    </citation>
    <scope>NUCLEOTIDE SEQUENCE</scope>
    <source>
        <tissue evidence="2">Shoot tissue taken approximately 20 cm above the soil surface</tissue>
    </source>
</reference>
<accession>A0A0A9C9Q1</accession>
<proteinExistence type="predicted"/>
<feature type="region of interest" description="Disordered" evidence="1">
    <location>
        <begin position="1"/>
        <end position="26"/>
    </location>
</feature>
<name>A0A0A9C9Q1_ARUDO</name>
<protein>
    <submittedName>
        <fullName evidence="2">Uncharacterized protein</fullName>
    </submittedName>
</protein>